<organism evidence="3 4">
    <name type="scientific">Symbiochloris irregularis</name>
    <dbReference type="NCBI Taxonomy" id="706552"/>
    <lineage>
        <taxon>Eukaryota</taxon>
        <taxon>Viridiplantae</taxon>
        <taxon>Chlorophyta</taxon>
        <taxon>core chlorophytes</taxon>
        <taxon>Trebouxiophyceae</taxon>
        <taxon>Trebouxiales</taxon>
        <taxon>Trebouxiaceae</taxon>
        <taxon>Symbiochloris</taxon>
    </lineage>
</organism>
<protein>
    <recommendedName>
        <fullName evidence="2">GYF domain-containing protein</fullName>
    </recommendedName>
</protein>
<keyword evidence="4" id="KW-1185">Reference proteome</keyword>
<dbReference type="GO" id="GO:0009706">
    <property type="term" value="C:chloroplast inner membrane"/>
    <property type="evidence" value="ECO:0007669"/>
    <property type="project" value="TreeGrafter"/>
</dbReference>
<accession>A0AAW1NLC9</accession>
<comment type="caution">
    <text evidence="3">The sequence shown here is derived from an EMBL/GenBank/DDBJ whole genome shotgun (WGS) entry which is preliminary data.</text>
</comment>
<dbReference type="InterPro" id="IPR025640">
    <property type="entry name" value="GYF_2"/>
</dbReference>
<evidence type="ECO:0000259" key="2">
    <source>
        <dbReference type="Pfam" id="PF14237"/>
    </source>
</evidence>
<feature type="region of interest" description="Disordered" evidence="1">
    <location>
        <begin position="1"/>
        <end position="33"/>
    </location>
</feature>
<gene>
    <name evidence="3" type="ORF">WJX73_002409</name>
</gene>
<dbReference type="GO" id="GO:0045037">
    <property type="term" value="P:protein import into chloroplast stroma"/>
    <property type="evidence" value="ECO:0007669"/>
    <property type="project" value="TreeGrafter"/>
</dbReference>
<name>A0AAW1NLC9_9CHLO</name>
<reference evidence="3 4" key="1">
    <citation type="journal article" date="2024" name="Nat. Commun.">
        <title>Phylogenomics reveals the evolutionary origins of lichenization in chlorophyte algae.</title>
        <authorList>
            <person name="Puginier C."/>
            <person name="Libourel C."/>
            <person name="Otte J."/>
            <person name="Skaloud P."/>
            <person name="Haon M."/>
            <person name="Grisel S."/>
            <person name="Petersen M."/>
            <person name="Berrin J.G."/>
            <person name="Delaux P.M."/>
            <person name="Dal Grande F."/>
            <person name="Keller J."/>
        </authorList>
    </citation>
    <scope>NUCLEOTIDE SEQUENCE [LARGE SCALE GENOMIC DNA]</scope>
    <source>
        <strain evidence="3 4">SAG 2036</strain>
    </source>
</reference>
<dbReference type="InterPro" id="IPR037471">
    <property type="entry name" value="TIC56"/>
</dbReference>
<evidence type="ECO:0000313" key="4">
    <source>
        <dbReference type="Proteomes" id="UP001465755"/>
    </source>
</evidence>
<proteinExistence type="predicted"/>
<dbReference type="EMBL" id="JALJOQ010000317">
    <property type="protein sequence ID" value="KAK9785103.1"/>
    <property type="molecule type" value="Genomic_DNA"/>
</dbReference>
<dbReference type="Proteomes" id="UP001465755">
    <property type="component" value="Unassembled WGS sequence"/>
</dbReference>
<dbReference type="Pfam" id="PF14237">
    <property type="entry name" value="GYF_2"/>
    <property type="match status" value="1"/>
</dbReference>
<evidence type="ECO:0000256" key="1">
    <source>
        <dbReference type="SAM" id="MobiDB-lite"/>
    </source>
</evidence>
<dbReference type="PANTHER" id="PTHR37755:SF1">
    <property type="entry name" value="PROTEIN TIC 56, CHLOROPLASTIC"/>
    <property type="match status" value="1"/>
</dbReference>
<feature type="domain" description="GYF" evidence="2">
    <location>
        <begin position="54"/>
        <end position="104"/>
    </location>
</feature>
<dbReference type="PANTHER" id="PTHR37755">
    <property type="entry name" value="PROTEIN TIC 56, CHLOROPLASTIC"/>
    <property type="match status" value="1"/>
</dbReference>
<evidence type="ECO:0000313" key="3">
    <source>
        <dbReference type="EMBL" id="KAK9785103.1"/>
    </source>
</evidence>
<dbReference type="AlphaFoldDB" id="A0AAW1NLC9"/>
<feature type="compositionally biased region" description="Polar residues" evidence="1">
    <location>
        <begin position="1"/>
        <end position="26"/>
    </location>
</feature>
<sequence length="153" mass="17410">MDESDQPTAGPSTSAPAETAWLSSSKPRPKKAHLSFNDKEQVDYIRELTAKNVWYYRDRLSVPRGPCNLPVLRECWASGVIDENTLVWGQGLGDWLPVKNVKTLVPQIRTLEVQVTTFIKKHLALRPALNRMHKHRAEQRPAALHTPQVSEMY</sequence>